<dbReference type="AlphaFoldDB" id="A0A426WVI1"/>
<evidence type="ECO:0000313" key="1">
    <source>
        <dbReference type="EMBL" id="RRT31235.1"/>
    </source>
</evidence>
<reference evidence="1 2" key="1">
    <citation type="journal article" date="2014" name="Agronomy (Basel)">
        <title>A Draft Genome Sequence for Ensete ventricosum, the Drought-Tolerant Tree Against Hunger.</title>
        <authorList>
            <person name="Harrison J."/>
            <person name="Moore K.A."/>
            <person name="Paszkiewicz K."/>
            <person name="Jones T."/>
            <person name="Grant M."/>
            <person name="Ambacheew D."/>
            <person name="Muzemil S."/>
            <person name="Studholme D.J."/>
        </authorList>
    </citation>
    <scope>NUCLEOTIDE SEQUENCE [LARGE SCALE GENOMIC DNA]</scope>
</reference>
<gene>
    <name evidence="1" type="ORF">B296_00058384</name>
</gene>
<organism evidence="1 2">
    <name type="scientific">Ensete ventricosum</name>
    <name type="common">Abyssinian banana</name>
    <name type="synonym">Musa ensete</name>
    <dbReference type="NCBI Taxonomy" id="4639"/>
    <lineage>
        <taxon>Eukaryota</taxon>
        <taxon>Viridiplantae</taxon>
        <taxon>Streptophyta</taxon>
        <taxon>Embryophyta</taxon>
        <taxon>Tracheophyta</taxon>
        <taxon>Spermatophyta</taxon>
        <taxon>Magnoliopsida</taxon>
        <taxon>Liliopsida</taxon>
        <taxon>Zingiberales</taxon>
        <taxon>Musaceae</taxon>
        <taxon>Ensete</taxon>
    </lineage>
</organism>
<accession>A0A426WVI1</accession>
<dbReference type="EMBL" id="AMZH03043062">
    <property type="protein sequence ID" value="RRT31235.1"/>
    <property type="molecule type" value="Genomic_DNA"/>
</dbReference>
<name>A0A426WVI1_ENSVE</name>
<protein>
    <submittedName>
        <fullName evidence="1">Uncharacterized protein</fullName>
    </submittedName>
</protein>
<proteinExistence type="predicted"/>
<dbReference type="Proteomes" id="UP000287651">
    <property type="component" value="Unassembled WGS sequence"/>
</dbReference>
<evidence type="ECO:0000313" key="2">
    <source>
        <dbReference type="Proteomes" id="UP000287651"/>
    </source>
</evidence>
<sequence>MGSLTSLVSRKNATAINFARSHLQSRVSIFFRALSWKFKILAIPDVLDHGKS</sequence>
<comment type="caution">
    <text evidence="1">The sequence shown here is derived from an EMBL/GenBank/DDBJ whole genome shotgun (WGS) entry which is preliminary data.</text>
</comment>